<gene>
    <name evidence="1" type="ORF">H103_05427</name>
</gene>
<organism evidence="1">
    <name type="scientific">Trichophyton rubrum CBS 288.86</name>
    <dbReference type="NCBI Taxonomy" id="1215330"/>
    <lineage>
        <taxon>Eukaryota</taxon>
        <taxon>Fungi</taxon>
        <taxon>Dikarya</taxon>
        <taxon>Ascomycota</taxon>
        <taxon>Pezizomycotina</taxon>
        <taxon>Eurotiomycetes</taxon>
        <taxon>Eurotiomycetidae</taxon>
        <taxon>Onygenales</taxon>
        <taxon>Arthrodermataceae</taxon>
        <taxon>Trichophyton</taxon>
    </lineage>
</organism>
<sequence>EWSRWPIFPSGPTGHPWLPSSTPFLTSLSPPSLVLDIPGLRHTYSIHTCIVHTYDYVPPKHSRLPLRLALDAFLALHSFVHRCAGIPLPPLDVNFGLKITFHLVL</sequence>
<accession>A0A022VYT5</accession>
<dbReference type="EMBL" id="KK207872">
    <property type="protein sequence ID" value="EZF51206.1"/>
    <property type="molecule type" value="Genomic_DNA"/>
</dbReference>
<dbReference type="Proteomes" id="UP000023758">
    <property type="component" value="Unassembled WGS sequence"/>
</dbReference>
<protein>
    <submittedName>
        <fullName evidence="1">Uncharacterized protein</fullName>
    </submittedName>
</protein>
<dbReference type="AlphaFoldDB" id="A0A022VYT5"/>
<feature type="non-terminal residue" evidence="1">
    <location>
        <position position="1"/>
    </location>
</feature>
<reference evidence="1" key="1">
    <citation type="submission" date="2014-02" db="EMBL/GenBank/DDBJ databases">
        <title>The Genome Sequence of Trichophyton rubrum (morphotype fischeri) CBS 288.86.</title>
        <authorList>
            <consortium name="The Broad Institute Genomics Platform"/>
            <person name="Cuomo C.A."/>
            <person name="White T.C."/>
            <person name="Graser Y."/>
            <person name="Martinez-Rossi N."/>
            <person name="Heitman J."/>
            <person name="Young S.K."/>
            <person name="Zeng Q."/>
            <person name="Gargeya S."/>
            <person name="Abouelleil A."/>
            <person name="Alvarado L."/>
            <person name="Chapman S.B."/>
            <person name="Gainer-Dewar J."/>
            <person name="Goldberg J."/>
            <person name="Griggs A."/>
            <person name="Gujja S."/>
            <person name="Hansen M."/>
            <person name="Howarth C."/>
            <person name="Imamovic A."/>
            <person name="Larimer J."/>
            <person name="Martinez D."/>
            <person name="Murphy C."/>
            <person name="Pearson M.D."/>
            <person name="Persinoti G."/>
            <person name="Poon T."/>
            <person name="Priest M."/>
            <person name="Roberts A.D."/>
            <person name="Saif S."/>
            <person name="Shea T.D."/>
            <person name="Sykes S.N."/>
            <person name="Wortman J."/>
            <person name="Nusbaum C."/>
            <person name="Birren B."/>
        </authorList>
    </citation>
    <scope>NUCLEOTIDE SEQUENCE [LARGE SCALE GENOMIC DNA]</scope>
    <source>
        <strain evidence="1">CBS 288.86</strain>
    </source>
</reference>
<dbReference type="HOGENOM" id="CLU_2243089_0_0_1"/>
<evidence type="ECO:0000313" key="1">
    <source>
        <dbReference type="EMBL" id="EZF51206.1"/>
    </source>
</evidence>
<proteinExistence type="predicted"/>
<name>A0A022VYT5_TRIRU</name>